<evidence type="ECO:0000256" key="2">
    <source>
        <dbReference type="ARBA" id="ARBA00022679"/>
    </source>
</evidence>
<dbReference type="Pfam" id="PF00534">
    <property type="entry name" value="Glycos_transf_1"/>
    <property type="match status" value="1"/>
</dbReference>
<evidence type="ECO:0000259" key="5">
    <source>
        <dbReference type="Pfam" id="PF00534"/>
    </source>
</evidence>
<keyword evidence="1 3" id="KW-0328">Glycosyltransferase</keyword>
<dbReference type="AlphaFoldDB" id="A0ABD3LYF9"/>
<sequence length="575" mass="63722">MAAPSNTHVVFIHLDLGIGGAESLVLNLAKATLLPEDASSSSTSATADTASSIGSISIYTTHCSPSHCYDEVRPPNGLLSPHVHVRGSWIPRNFYLIGGTALCSAWRMLYLTYIAAKENPTANVFVIDVLPTGVPYLVEWCNVNSGVLFYCHFPDKLLTRDTVNGEMDATTNNNVVGASSRLVKYLRWLKRLYRWVMDAIEEWSMSYSDLIVVNSLFTRGEVEKVFPSLFLPRNIMDEPTNSSDRHGERVRVLYPSIESSLSRQRKMNTNNSVTVTESSSSSSSGPIVSLNRFERKKNIALVLHAYDALLHRFNNEENVSENLLLPPLIIAGGYDPLNVENVEYFAELRTLADAILNRYNLPQSIVCSPSKSSSVVNDILLDAKANGPCIIFLPSISDAKRTTLLSTASVSCYTPYREHFGIVPLEAMDASVPVVAIRSGGPMETIVDGVTGYLVDYSPDDARVLPRDNPSVLGFANAIDKLLSNPSAAKAMGQRGRERVDQEFGMETFRRQWWELLSEARERGSRRHRRGCTSYPSLIWSSVRTVGDLGWAVLLALFITWAMKRFGTTWYSSAV</sequence>
<feature type="domain" description="Glycosyl transferase family 1" evidence="5">
    <location>
        <begin position="390"/>
        <end position="499"/>
    </location>
</feature>
<proteinExistence type="inferred from homology"/>
<dbReference type="PANTHER" id="PTHR45918:SF1">
    <property type="entry name" value="ALPHA-1,3_1,6-MANNOSYLTRANSFERASE ALG2"/>
    <property type="match status" value="1"/>
</dbReference>
<evidence type="ECO:0000256" key="4">
    <source>
        <dbReference type="SAM" id="MobiDB-lite"/>
    </source>
</evidence>
<comment type="pathway">
    <text evidence="3">Protein modification; protein glycosylation.</text>
</comment>
<keyword evidence="2 3" id="KW-0808">Transferase</keyword>
<dbReference type="Proteomes" id="UP001530293">
    <property type="component" value="Unassembled WGS sequence"/>
</dbReference>
<comment type="similarity">
    <text evidence="3">Belongs to the glycosyltransferase group 1 family.</text>
</comment>
<accession>A0ABD3LYF9</accession>
<dbReference type="Gene3D" id="3.40.50.2000">
    <property type="entry name" value="Glycogen Phosphorylase B"/>
    <property type="match status" value="1"/>
</dbReference>
<gene>
    <name evidence="6" type="ORF">ACHAWU_009902</name>
</gene>
<name>A0ABD3LYF9_9STRA</name>
<dbReference type="GO" id="GO:0004378">
    <property type="term" value="F:GDP-Man:Man(1)GlcNAc(2)-PP-Dol alpha-1,3-mannosyltransferase activity"/>
    <property type="evidence" value="ECO:0007669"/>
    <property type="project" value="UniProtKB-UniRule"/>
</dbReference>
<feature type="region of interest" description="Disordered" evidence="4">
    <location>
        <begin position="265"/>
        <end position="287"/>
    </location>
</feature>
<dbReference type="EC" id="2.4.1.132" evidence="3"/>
<dbReference type="InterPro" id="IPR027054">
    <property type="entry name" value="ALG2"/>
</dbReference>
<dbReference type="PANTHER" id="PTHR45918">
    <property type="entry name" value="ALPHA-1,3/1,6-MANNOSYLTRANSFERASE ALG2"/>
    <property type="match status" value="1"/>
</dbReference>
<evidence type="ECO:0000313" key="7">
    <source>
        <dbReference type="Proteomes" id="UP001530293"/>
    </source>
</evidence>
<dbReference type="GO" id="GO:0005789">
    <property type="term" value="C:endoplasmic reticulum membrane"/>
    <property type="evidence" value="ECO:0007669"/>
    <property type="project" value="UniProtKB-SubCell"/>
</dbReference>
<keyword evidence="7" id="KW-1185">Reference proteome</keyword>
<comment type="catalytic activity">
    <reaction evidence="3">
        <text>a beta-D-Man-(1-&gt;4)-beta-D-GlcNAc-(1-&gt;4)-alpha-D-GlcNAc-diphospho-di-trans,poly-cis-dolichol + GDP-alpha-D-mannose = an alpha-D-Man-(1-&gt;3)-beta-D-Man-(1-&gt;4)-beta-D-GlcNAc-(1-&gt;4)-alpha-D-GlcNAc-diphospho-di-trans,poly-cis-dolichol + GDP + H(+)</text>
        <dbReference type="Rhea" id="RHEA:29515"/>
        <dbReference type="Rhea" id="RHEA-COMP:19511"/>
        <dbReference type="Rhea" id="RHEA-COMP:19513"/>
        <dbReference type="ChEBI" id="CHEBI:15378"/>
        <dbReference type="ChEBI" id="CHEBI:57527"/>
        <dbReference type="ChEBI" id="CHEBI:58189"/>
        <dbReference type="ChEBI" id="CHEBI:58472"/>
        <dbReference type="ChEBI" id="CHEBI:132510"/>
        <dbReference type="EC" id="2.4.1.132"/>
    </reaction>
    <physiologicalReaction direction="left-to-right" evidence="3">
        <dbReference type="Rhea" id="RHEA:29516"/>
    </physiologicalReaction>
</comment>
<dbReference type="EC" id="2.4.1.257" evidence="3"/>
<comment type="catalytic activity">
    <reaction evidence="3">
        <text>an alpha-D-Man-(1-&gt;3)-beta-D-Man-(1-&gt;4)-beta-D-GlcNAc-(1-&gt;4)-alpha-D-GlcNAc-diphospho-di-trans,poly-cis-dolichol + GDP-alpha-D-mannose = an alpha-D-Man-(1-&gt;3)-[alpha-D-Man-(1-&gt;6)]-beta-D-Man-(1-&gt;4)-beta-D-GlcNAc-(1-&gt;4)-alpha-D-GlcNAc-diphospho-di-trans,poly-cis-dolichol + GDP + H(+)</text>
        <dbReference type="Rhea" id="RHEA:29519"/>
        <dbReference type="Rhea" id="RHEA-COMP:19513"/>
        <dbReference type="Rhea" id="RHEA-COMP:19515"/>
        <dbReference type="ChEBI" id="CHEBI:15378"/>
        <dbReference type="ChEBI" id="CHEBI:57527"/>
        <dbReference type="ChEBI" id="CHEBI:58189"/>
        <dbReference type="ChEBI" id="CHEBI:132510"/>
        <dbReference type="ChEBI" id="CHEBI:132511"/>
        <dbReference type="EC" id="2.4.1.257"/>
    </reaction>
    <physiologicalReaction direction="left-to-right" evidence="3">
        <dbReference type="Rhea" id="RHEA:29520"/>
    </physiologicalReaction>
</comment>
<organism evidence="6 7">
    <name type="scientific">Discostella pseudostelligera</name>
    <dbReference type="NCBI Taxonomy" id="259834"/>
    <lineage>
        <taxon>Eukaryota</taxon>
        <taxon>Sar</taxon>
        <taxon>Stramenopiles</taxon>
        <taxon>Ochrophyta</taxon>
        <taxon>Bacillariophyta</taxon>
        <taxon>Coscinodiscophyceae</taxon>
        <taxon>Thalassiosirophycidae</taxon>
        <taxon>Stephanodiscales</taxon>
        <taxon>Stephanodiscaceae</taxon>
        <taxon>Discostella</taxon>
    </lineage>
</organism>
<evidence type="ECO:0000313" key="6">
    <source>
        <dbReference type="EMBL" id="KAL3756508.1"/>
    </source>
</evidence>
<dbReference type="SUPFAM" id="SSF53756">
    <property type="entry name" value="UDP-Glycosyltransferase/glycogen phosphorylase"/>
    <property type="match status" value="1"/>
</dbReference>
<comment type="function">
    <text evidence="3">Mannosylates Man(2)GlcNAc(2)-dolichol diphosphate and Man(1)GlcNAc(2)-dolichol diphosphate to form Man(3)GlcNAc(2)-dolichol diphosphate.</text>
</comment>
<comment type="subcellular location">
    <subcellularLocation>
        <location evidence="3">Endoplasmic reticulum membrane</location>
        <topology evidence="3">Single-pass membrane protein</topology>
    </subcellularLocation>
</comment>
<protein>
    <recommendedName>
        <fullName evidence="3">Alpha-1,3/1,6-mannosyltransferase ALG2</fullName>
        <ecNumber evidence="3">2.4.1.132</ecNumber>
        <ecNumber evidence="3">2.4.1.257</ecNumber>
    </recommendedName>
    <alternativeName>
        <fullName evidence="3">GDP-Man:Man(1)GlcNAc(2)-PP-Dol alpha-1,3-mannosyltransferase</fullName>
    </alternativeName>
</protein>
<dbReference type="InterPro" id="IPR001296">
    <property type="entry name" value="Glyco_trans_1"/>
</dbReference>
<dbReference type="EMBL" id="JALLBG020000303">
    <property type="protein sequence ID" value="KAL3756508.1"/>
    <property type="molecule type" value="Genomic_DNA"/>
</dbReference>
<evidence type="ECO:0000256" key="3">
    <source>
        <dbReference type="RuleBase" id="RU367136"/>
    </source>
</evidence>
<dbReference type="GO" id="GO:0102704">
    <property type="term" value="F:GDP-Man:Man(2)GlcNAc(2)-PP-Dol alpha-1,6-mannosyltransferase activity"/>
    <property type="evidence" value="ECO:0007669"/>
    <property type="project" value="UniProtKB-UniRule"/>
</dbReference>
<comment type="caution">
    <text evidence="6">The sequence shown here is derived from an EMBL/GenBank/DDBJ whole genome shotgun (WGS) entry which is preliminary data.</text>
</comment>
<evidence type="ECO:0000256" key="1">
    <source>
        <dbReference type="ARBA" id="ARBA00022676"/>
    </source>
</evidence>
<reference evidence="6 7" key="1">
    <citation type="submission" date="2024-10" db="EMBL/GenBank/DDBJ databases">
        <title>Updated reference genomes for cyclostephanoid diatoms.</title>
        <authorList>
            <person name="Roberts W.R."/>
            <person name="Alverson A.J."/>
        </authorList>
    </citation>
    <scope>NUCLEOTIDE SEQUENCE [LARGE SCALE GENOMIC DNA]</scope>
    <source>
        <strain evidence="6 7">AJA232-27</strain>
    </source>
</reference>
<feature type="compositionally biased region" description="Low complexity" evidence="4">
    <location>
        <begin position="268"/>
        <end position="284"/>
    </location>
</feature>